<accession>A0ABN2TMN4</accession>
<evidence type="ECO:0000259" key="1">
    <source>
        <dbReference type="Pfam" id="PF06283"/>
    </source>
</evidence>
<dbReference type="Proteomes" id="UP001500751">
    <property type="component" value="Unassembled WGS sequence"/>
</dbReference>
<keyword evidence="3" id="KW-1185">Reference proteome</keyword>
<protein>
    <submittedName>
        <fullName evidence="2">ThuA domain-containing protein</fullName>
    </submittedName>
</protein>
<dbReference type="Pfam" id="PF06283">
    <property type="entry name" value="ThuA"/>
    <property type="match status" value="1"/>
</dbReference>
<feature type="domain" description="ThuA-like" evidence="1">
    <location>
        <begin position="19"/>
        <end position="230"/>
    </location>
</feature>
<dbReference type="EMBL" id="BAAAQN010000003">
    <property type="protein sequence ID" value="GAA2014732.1"/>
    <property type="molecule type" value="Genomic_DNA"/>
</dbReference>
<sequence>MPVQSPTTQPEPRVAARRRALIVRGGWEGHSPVATTDLFLPALRAAGFAVDVADDLDVYCDAARLAGTDLVVQCWSEGELTKEQGAGLVAAVAAGTGFAGWHGGVLAAFRDPEYLRMVGGLFLFHPPEFLTYRVRIAAEHAGHPILAGLADFDVHSEQYWMLTDDRNTVLATTDVAPRDGGQGAGPVSMPVVWTRRWGAGKVFVSAVGHRLADLREPTVRTLTERGLVWAAR</sequence>
<gene>
    <name evidence="2" type="ORF">GCM10009839_07260</name>
</gene>
<reference evidence="2 3" key="1">
    <citation type="journal article" date="2019" name="Int. J. Syst. Evol. Microbiol.">
        <title>The Global Catalogue of Microorganisms (GCM) 10K type strain sequencing project: providing services to taxonomists for standard genome sequencing and annotation.</title>
        <authorList>
            <consortium name="The Broad Institute Genomics Platform"/>
            <consortium name="The Broad Institute Genome Sequencing Center for Infectious Disease"/>
            <person name="Wu L."/>
            <person name="Ma J."/>
        </authorList>
    </citation>
    <scope>NUCLEOTIDE SEQUENCE [LARGE SCALE GENOMIC DNA]</scope>
    <source>
        <strain evidence="2 3">JCM 16014</strain>
    </source>
</reference>
<dbReference type="RefSeq" id="WP_344664026.1">
    <property type="nucleotide sequence ID" value="NZ_BAAAQN010000003.1"/>
</dbReference>
<proteinExistence type="predicted"/>
<comment type="caution">
    <text evidence="2">The sequence shown here is derived from an EMBL/GenBank/DDBJ whole genome shotgun (WGS) entry which is preliminary data.</text>
</comment>
<dbReference type="InterPro" id="IPR029062">
    <property type="entry name" value="Class_I_gatase-like"/>
</dbReference>
<dbReference type="PANTHER" id="PTHR40469:SF2">
    <property type="entry name" value="GALACTOSE-BINDING DOMAIN-LIKE SUPERFAMILY PROTEIN"/>
    <property type="match status" value="1"/>
</dbReference>
<dbReference type="PANTHER" id="PTHR40469">
    <property type="entry name" value="SECRETED GLYCOSYL HYDROLASE"/>
    <property type="match status" value="1"/>
</dbReference>
<name>A0ABN2TMN4_9ACTN</name>
<dbReference type="Gene3D" id="3.40.50.880">
    <property type="match status" value="1"/>
</dbReference>
<dbReference type="InterPro" id="IPR029010">
    <property type="entry name" value="ThuA-like"/>
</dbReference>
<evidence type="ECO:0000313" key="2">
    <source>
        <dbReference type="EMBL" id="GAA2014732.1"/>
    </source>
</evidence>
<evidence type="ECO:0000313" key="3">
    <source>
        <dbReference type="Proteomes" id="UP001500751"/>
    </source>
</evidence>
<organism evidence="2 3">
    <name type="scientific">Catenulispora yoronensis</name>
    <dbReference type="NCBI Taxonomy" id="450799"/>
    <lineage>
        <taxon>Bacteria</taxon>
        <taxon>Bacillati</taxon>
        <taxon>Actinomycetota</taxon>
        <taxon>Actinomycetes</taxon>
        <taxon>Catenulisporales</taxon>
        <taxon>Catenulisporaceae</taxon>
        <taxon>Catenulispora</taxon>
    </lineage>
</organism>
<dbReference type="SUPFAM" id="SSF52317">
    <property type="entry name" value="Class I glutamine amidotransferase-like"/>
    <property type="match status" value="1"/>
</dbReference>